<comment type="caution">
    <text evidence="3">The sequence shown here is derived from an EMBL/GenBank/DDBJ whole genome shotgun (WGS) entry which is preliminary data.</text>
</comment>
<dbReference type="EMBL" id="CASHTH010001211">
    <property type="protein sequence ID" value="CAI8012732.1"/>
    <property type="molecule type" value="Genomic_DNA"/>
</dbReference>
<feature type="chain" id="PRO_5041312023" description="Ig-like domain-containing protein" evidence="1">
    <location>
        <begin position="27"/>
        <end position="137"/>
    </location>
</feature>
<dbReference type="InterPro" id="IPR007110">
    <property type="entry name" value="Ig-like_dom"/>
</dbReference>
<dbReference type="PROSITE" id="PS50835">
    <property type="entry name" value="IG_LIKE"/>
    <property type="match status" value="1"/>
</dbReference>
<feature type="domain" description="Ig-like" evidence="2">
    <location>
        <begin position="9"/>
        <end position="108"/>
    </location>
</feature>
<feature type="non-terminal residue" evidence="3">
    <location>
        <position position="1"/>
    </location>
</feature>
<organism evidence="3 4">
    <name type="scientific">Geodia barretti</name>
    <name type="common">Barrett's horny sponge</name>
    <dbReference type="NCBI Taxonomy" id="519541"/>
    <lineage>
        <taxon>Eukaryota</taxon>
        <taxon>Metazoa</taxon>
        <taxon>Porifera</taxon>
        <taxon>Demospongiae</taxon>
        <taxon>Heteroscleromorpha</taxon>
        <taxon>Tetractinellida</taxon>
        <taxon>Astrophorina</taxon>
        <taxon>Geodiidae</taxon>
        <taxon>Geodia</taxon>
    </lineage>
</organism>
<dbReference type="InterPro" id="IPR036179">
    <property type="entry name" value="Ig-like_dom_sf"/>
</dbReference>
<feature type="signal peptide" evidence="1">
    <location>
        <begin position="1"/>
        <end position="26"/>
    </location>
</feature>
<dbReference type="Proteomes" id="UP001174909">
    <property type="component" value="Unassembled WGS sequence"/>
</dbReference>
<dbReference type="AlphaFoldDB" id="A0AA35WGJ5"/>
<name>A0AA35WGJ5_GEOBA</name>
<proteinExistence type="predicted"/>
<reference evidence="3" key="1">
    <citation type="submission" date="2023-03" db="EMBL/GenBank/DDBJ databases">
        <authorList>
            <person name="Steffen K."/>
            <person name="Cardenas P."/>
        </authorList>
    </citation>
    <scope>NUCLEOTIDE SEQUENCE</scope>
</reference>
<keyword evidence="4" id="KW-1185">Reference proteome</keyword>
<dbReference type="SUPFAM" id="SSF48726">
    <property type="entry name" value="Immunoglobulin"/>
    <property type="match status" value="1"/>
</dbReference>
<dbReference type="InterPro" id="IPR013783">
    <property type="entry name" value="Ig-like_fold"/>
</dbReference>
<dbReference type="Gene3D" id="2.60.40.10">
    <property type="entry name" value="Immunoglobulins"/>
    <property type="match status" value="1"/>
</dbReference>
<evidence type="ECO:0000259" key="2">
    <source>
        <dbReference type="PROSITE" id="PS50835"/>
    </source>
</evidence>
<dbReference type="Pfam" id="PF13927">
    <property type="entry name" value="Ig_3"/>
    <property type="match status" value="1"/>
</dbReference>
<evidence type="ECO:0000313" key="3">
    <source>
        <dbReference type="EMBL" id="CAI8012732.1"/>
    </source>
</evidence>
<evidence type="ECO:0000256" key="1">
    <source>
        <dbReference type="SAM" id="SignalP"/>
    </source>
</evidence>
<protein>
    <recommendedName>
        <fullName evidence="2">Ig-like domain-containing protein</fullName>
    </recommendedName>
</protein>
<accession>A0AA35WGJ5</accession>
<sequence>MLTFLPLHPSLCILLLVSAVFRTAQPVRPNSTHVVVEGDPLTVPCDSSDSTVEAYDWSKDGSPITSGTIPGLTISGGSITISRANHTLHNGSYSCAINGSDDLDDEFSVFVYCKLVSLFLTHTHACTALSFLLSRSP</sequence>
<keyword evidence="1" id="KW-0732">Signal</keyword>
<evidence type="ECO:0000313" key="4">
    <source>
        <dbReference type="Proteomes" id="UP001174909"/>
    </source>
</evidence>
<gene>
    <name evidence="3" type="ORF">GBAR_LOCUS8138</name>
</gene>